<dbReference type="InterPro" id="IPR009384">
    <property type="entry name" value="SwrD-like"/>
</dbReference>
<dbReference type="PANTHER" id="PTHR39185:SF1">
    <property type="entry name" value="SWARMING MOTILITY PROTEIN SWRD"/>
    <property type="match status" value="1"/>
</dbReference>
<dbReference type="OrthoDB" id="9799862at2"/>
<dbReference type="RefSeq" id="WP_052606317.1">
    <property type="nucleotide sequence ID" value="NZ_JXYS01000080.1"/>
</dbReference>
<sequence length="85" mass="9209">MINLTRLNGEKMVINSDLIQRVEANPDTVIMLSDGTHYVVRESVDEIVAGVRTFQASVLAEAAYLGRTGEPSPALRLVIGPDQEG</sequence>
<keyword evidence="1" id="KW-0966">Cell projection</keyword>
<dbReference type="AlphaFoldDB" id="A0A0D8HF10"/>
<keyword evidence="1" id="KW-0969">Cilium</keyword>
<name>A0A0D8HF10_9ACTN</name>
<dbReference type="PANTHER" id="PTHR39185">
    <property type="entry name" value="SWARMING MOTILITY PROTEIN SWRD"/>
    <property type="match status" value="1"/>
</dbReference>
<accession>A0A0D8HF10</accession>
<organism evidence="1 2">
    <name type="scientific">Acidithrix ferrooxidans</name>
    <dbReference type="NCBI Taxonomy" id="1280514"/>
    <lineage>
        <taxon>Bacteria</taxon>
        <taxon>Bacillati</taxon>
        <taxon>Actinomycetota</taxon>
        <taxon>Acidimicrobiia</taxon>
        <taxon>Acidimicrobiales</taxon>
        <taxon>Acidimicrobiaceae</taxon>
        <taxon>Acidithrix</taxon>
    </lineage>
</organism>
<protein>
    <submittedName>
        <fullName evidence="1">Flagellar protein (FlbD)</fullName>
    </submittedName>
</protein>
<proteinExistence type="predicted"/>
<reference evidence="1 2" key="1">
    <citation type="submission" date="2015-01" db="EMBL/GenBank/DDBJ databases">
        <title>Draft genome of the acidophilic iron oxidizer Acidithrix ferrooxidans strain Py-F3.</title>
        <authorList>
            <person name="Poehlein A."/>
            <person name="Eisen S."/>
            <person name="Schloemann M."/>
            <person name="Johnson B.D."/>
            <person name="Daniel R."/>
            <person name="Muehling M."/>
        </authorList>
    </citation>
    <scope>NUCLEOTIDE SEQUENCE [LARGE SCALE GENOMIC DNA]</scope>
    <source>
        <strain evidence="1 2">Py-F3</strain>
    </source>
</reference>
<keyword evidence="1" id="KW-0282">Flagellum</keyword>
<gene>
    <name evidence="1" type="ORF">AXFE_26180</name>
</gene>
<comment type="caution">
    <text evidence="1">The sequence shown here is derived from an EMBL/GenBank/DDBJ whole genome shotgun (WGS) entry which is preliminary data.</text>
</comment>
<dbReference type="Pfam" id="PF06289">
    <property type="entry name" value="FlbD"/>
    <property type="match status" value="1"/>
</dbReference>
<dbReference type="STRING" id="1280514.AXFE_26180"/>
<keyword evidence="2" id="KW-1185">Reference proteome</keyword>
<dbReference type="Proteomes" id="UP000032360">
    <property type="component" value="Unassembled WGS sequence"/>
</dbReference>
<dbReference type="EMBL" id="JXYS01000080">
    <property type="protein sequence ID" value="KJF16555.1"/>
    <property type="molecule type" value="Genomic_DNA"/>
</dbReference>
<evidence type="ECO:0000313" key="2">
    <source>
        <dbReference type="Proteomes" id="UP000032360"/>
    </source>
</evidence>
<evidence type="ECO:0000313" key="1">
    <source>
        <dbReference type="EMBL" id="KJF16555.1"/>
    </source>
</evidence>